<evidence type="ECO:0000313" key="19">
    <source>
        <dbReference type="EMBL" id="RIY31822.1"/>
    </source>
</evidence>
<feature type="transmembrane region" description="Helical" evidence="17">
    <location>
        <begin position="86"/>
        <end position="109"/>
    </location>
</feature>
<evidence type="ECO:0000313" key="20">
    <source>
        <dbReference type="Proteomes" id="UP000265691"/>
    </source>
</evidence>
<evidence type="ECO:0000256" key="6">
    <source>
        <dbReference type="ARBA" id="ARBA00014581"/>
    </source>
</evidence>
<feature type="transmembrane region" description="Helical" evidence="17">
    <location>
        <begin position="164"/>
        <end position="186"/>
    </location>
</feature>
<feature type="transmembrane region" description="Helical" evidence="17">
    <location>
        <begin position="192"/>
        <end position="212"/>
    </location>
</feature>
<dbReference type="EC" id="7.1.1.1" evidence="5 16"/>
<organism evidence="19 20">
    <name type="scientific">Psittacicella hinzii</name>
    <dbReference type="NCBI Taxonomy" id="2028575"/>
    <lineage>
        <taxon>Bacteria</taxon>
        <taxon>Pseudomonadati</taxon>
        <taxon>Pseudomonadota</taxon>
        <taxon>Gammaproteobacteria</taxon>
        <taxon>Pasteurellales</taxon>
        <taxon>Psittacicellaceae</taxon>
        <taxon>Psittacicella</taxon>
    </lineage>
</organism>
<sequence>MPFNATAMYVIAAFLIILSIVRLSQHKTAFLGNLLGSVGIGMVVLTALVETGWNGWLIPILLCLAISLAVGYWRAKTVAMTEIPQLVAMLNSISGLVATIIAVNAYKTFDFDVTLITRPEDIFVMQNVHSVLVVLSIVIGLFTFVGSMIAYAKLSGVKVFRVKFSRPHLVTAILVVLILFVATWYIKLNSFFFIFLLLLLTTIISYHVVSSIGAADMPVVIALLNSYSGWSTSATGFLLNSKILIITGALIGASGSILSYIMCKAMNRSLLNVLAGDFTSVATTEEPEGTVVESSPEEVATMLENANNIIIAPGYGMAVAQAQYPVSEMVNMLKAQGKNVRFAIHPVAGRLPGHMNVLLAEANVDYDIVLGMDEINDDFSDTDVVLVIGANDTVNPAAATDPNSPIAGMPVLKVWEAGHVVVFKRSMASGYAGVPNPLFYRENSSMCFGDAKATIQAINSSIKNNLEK</sequence>
<dbReference type="GO" id="GO:0005886">
    <property type="term" value="C:plasma membrane"/>
    <property type="evidence" value="ECO:0007669"/>
    <property type="project" value="UniProtKB-SubCell"/>
</dbReference>
<evidence type="ECO:0000256" key="15">
    <source>
        <dbReference type="ARBA" id="ARBA00048202"/>
    </source>
</evidence>
<keyword evidence="14 16" id="KW-0472">Membrane</keyword>
<feature type="transmembrane region" description="Helical" evidence="17">
    <location>
        <begin position="129"/>
        <end position="152"/>
    </location>
</feature>
<evidence type="ECO:0000256" key="17">
    <source>
        <dbReference type="SAM" id="Phobius"/>
    </source>
</evidence>
<keyword evidence="10 16" id="KW-0521">NADP</keyword>
<gene>
    <name evidence="19" type="primary">pntB</name>
    <name evidence="19" type="ORF">CKF54_06035</name>
</gene>
<comment type="subcellular location">
    <subcellularLocation>
        <location evidence="2">Cell inner membrane</location>
        <topology evidence="2">Multi-pass membrane protein</topology>
    </subcellularLocation>
</comment>
<dbReference type="PANTHER" id="PTHR44758:SF1">
    <property type="entry name" value="NAD(P) TRANSHYDROGENASE SUBUNIT BETA"/>
    <property type="match status" value="1"/>
</dbReference>
<feature type="transmembrane region" description="Helical" evidence="17">
    <location>
        <begin position="55"/>
        <end position="74"/>
    </location>
</feature>
<evidence type="ECO:0000256" key="8">
    <source>
        <dbReference type="ARBA" id="ARBA00022519"/>
    </source>
</evidence>
<dbReference type="InterPro" id="IPR029035">
    <property type="entry name" value="DHS-like_NAD/FAD-binding_dom"/>
</dbReference>
<dbReference type="GO" id="GO:0016491">
    <property type="term" value="F:oxidoreductase activity"/>
    <property type="evidence" value="ECO:0007669"/>
    <property type="project" value="UniProtKB-KW"/>
</dbReference>
<proteinExistence type="inferred from homology"/>
<protein>
    <recommendedName>
        <fullName evidence="6 16">NAD(P) transhydrogenase subunit beta</fullName>
        <ecNumber evidence="5 16">7.1.1.1</ecNumber>
    </recommendedName>
    <alternativeName>
        <fullName evidence="16">Nicotinamide nucleotide transhydrogenase subunit beta</fullName>
    </alternativeName>
</protein>
<feature type="transmembrane region" description="Helical" evidence="17">
    <location>
        <begin position="243"/>
        <end position="263"/>
    </location>
</feature>
<dbReference type="Proteomes" id="UP000265691">
    <property type="component" value="Unassembled WGS sequence"/>
</dbReference>
<dbReference type="EMBL" id="NRHC01000077">
    <property type="protein sequence ID" value="RIY31822.1"/>
    <property type="molecule type" value="Genomic_DNA"/>
</dbReference>
<evidence type="ECO:0000256" key="13">
    <source>
        <dbReference type="ARBA" id="ARBA00023027"/>
    </source>
</evidence>
<feature type="transmembrane region" description="Helical" evidence="17">
    <location>
        <begin position="219"/>
        <end position="237"/>
    </location>
</feature>
<evidence type="ECO:0000256" key="12">
    <source>
        <dbReference type="ARBA" id="ARBA00022989"/>
    </source>
</evidence>
<dbReference type="InterPro" id="IPR034300">
    <property type="entry name" value="PNTB-like"/>
</dbReference>
<dbReference type="GO" id="GO:0050661">
    <property type="term" value="F:NADP binding"/>
    <property type="evidence" value="ECO:0007669"/>
    <property type="project" value="InterPro"/>
</dbReference>
<evidence type="ECO:0000256" key="9">
    <source>
        <dbReference type="ARBA" id="ARBA00022692"/>
    </source>
</evidence>
<comment type="subunit">
    <text evidence="4">Heterodimer of an alpha and a beta chain.</text>
</comment>
<dbReference type="InterPro" id="IPR012136">
    <property type="entry name" value="NADH_DH_b"/>
</dbReference>
<keyword evidence="12 17" id="KW-1133">Transmembrane helix</keyword>
<dbReference type="GO" id="GO:0008750">
    <property type="term" value="F:proton-translocating NAD(P)+ transhydrogenase activity"/>
    <property type="evidence" value="ECO:0007669"/>
    <property type="project" value="UniProtKB-EC"/>
</dbReference>
<comment type="caution">
    <text evidence="19">The sequence shown here is derived from an EMBL/GenBank/DDBJ whole genome shotgun (WGS) entry which is preliminary data.</text>
</comment>
<evidence type="ECO:0000259" key="18">
    <source>
        <dbReference type="Pfam" id="PF02233"/>
    </source>
</evidence>
<keyword evidence="8 16" id="KW-0997">Cell inner membrane</keyword>
<keyword evidence="13 16" id="KW-0520">NAD</keyword>
<evidence type="ECO:0000256" key="4">
    <source>
        <dbReference type="ARBA" id="ARBA00011870"/>
    </source>
</evidence>
<dbReference type="Gene3D" id="3.40.50.1220">
    <property type="entry name" value="TPP-binding domain"/>
    <property type="match status" value="1"/>
</dbReference>
<evidence type="ECO:0000256" key="2">
    <source>
        <dbReference type="ARBA" id="ARBA00004429"/>
    </source>
</evidence>
<comment type="function">
    <text evidence="1 16">The transhydrogenation between NADH and NADP is coupled to respiration and ATP hydrolysis and functions as a proton pump across the membrane.</text>
</comment>
<evidence type="ECO:0000256" key="7">
    <source>
        <dbReference type="ARBA" id="ARBA00022475"/>
    </source>
</evidence>
<dbReference type="PIRSF" id="PIRSF000204">
    <property type="entry name" value="PNTB"/>
    <property type="match status" value="1"/>
</dbReference>
<evidence type="ECO:0000256" key="1">
    <source>
        <dbReference type="ARBA" id="ARBA00003943"/>
    </source>
</evidence>
<keyword evidence="7 16" id="KW-1003">Cell membrane</keyword>
<dbReference type="AlphaFoldDB" id="A0A3A1Y0G7"/>
<feature type="domain" description="NADP transhydrogenase beta-like" evidence="18">
    <location>
        <begin position="6"/>
        <end position="459"/>
    </location>
</feature>
<dbReference type="Pfam" id="PF02233">
    <property type="entry name" value="PNTB"/>
    <property type="match status" value="1"/>
</dbReference>
<feature type="transmembrane region" description="Helical" evidence="17">
    <location>
        <begin position="6"/>
        <end position="23"/>
    </location>
</feature>
<dbReference type="FunFam" id="3.40.50.1220:FF:000002">
    <property type="entry name" value="NAD(P) transhydrogenase subunit beta"/>
    <property type="match status" value="1"/>
</dbReference>
<evidence type="ECO:0000256" key="3">
    <source>
        <dbReference type="ARBA" id="ARBA00007919"/>
    </source>
</evidence>
<dbReference type="OrthoDB" id="9763786at2"/>
<comment type="similarity">
    <text evidence="3 16">Belongs to the PNT beta subunit family.</text>
</comment>
<keyword evidence="20" id="KW-1185">Reference proteome</keyword>
<dbReference type="SUPFAM" id="SSF52467">
    <property type="entry name" value="DHS-like NAD/FAD-binding domain"/>
    <property type="match status" value="1"/>
</dbReference>
<keyword evidence="11 16" id="KW-1278">Translocase</keyword>
<evidence type="ECO:0000256" key="10">
    <source>
        <dbReference type="ARBA" id="ARBA00022857"/>
    </source>
</evidence>
<keyword evidence="9 17" id="KW-0812">Transmembrane</keyword>
<dbReference type="PANTHER" id="PTHR44758">
    <property type="entry name" value="NAD(P) TRANSHYDROGENASE SUBUNIT BETA"/>
    <property type="match status" value="1"/>
</dbReference>
<keyword evidence="19" id="KW-0560">Oxidoreductase</keyword>
<evidence type="ECO:0000256" key="5">
    <source>
        <dbReference type="ARBA" id="ARBA00012943"/>
    </source>
</evidence>
<name>A0A3A1Y0G7_9GAMM</name>
<evidence type="ECO:0000256" key="11">
    <source>
        <dbReference type="ARBA" id="ARBA00022967"/>
    </source>
</evidence>
<reference evidence="19 20" key="1">
    <citation type="submission" date="2017-08" db="EMBL/GenBank/DDBJ databases">
        <title>Reclassification of Bisgaard taxon 37 and 44.</title>
        <authorList>
            <person name="Christensen H."/>
        </authorList>
    </citation>
    <scope>NUCLEOTIDE SEQUENCE [LARGE SCALE GENOMIC DNA]</scope>
    <source>
        <strain evidence="19 20">B96_3</strain>
    </source>
</reference>
<comment type="catalytic activity">
    <reaction evidence="15 16">
        <text>NAD(+) + NADPH + H(+)(in) = NADH + NADP(+) + H(+)(out)</text>
        <dbReference type="Rhea" id="RHEA:47992"/>
        <dbReference type="ChEBI" id="CHEBI:15378"/>
        <dbReference type="ChEBI" id="CHEBI:57540"/>
        <dbReference type="ChEBI" id="CHEBI:57783"/>
        <dbReference type="ChEBI" id="CHEBI:57945"/>
        <dbReference type="ChEBI" id="CHEBI:58349"/>
        <dbReference type="EC" id="7.1.1.1"/>
    </reaction>
</comment>
<evidence type="ECO:0000256" key="16">
    <source>
        <dbReference type="PIRNR" id="PIRNR000204"/>
    </source>
</evidence>
<feature type="transmembrane region" description="Helical" evidence="17">
    <location>
        <begin position="30"/>
        <end position="49"/>
    </location>
</feature>
<accession>A0A3A1Y0G7</accession>
<evidence type="ECO:0000256" key="14">
    <source>
        <dbReference type="ARBA" id="ARBA00023136"/>
    </source>
</evidence>